<proteinExistence type="predicted"/>
<dbReference type="Gene3D" id="1.10.3450.10">
    <property type="entry name" value="TTHA0068-like"/>
    <property type="match status" value="1"/>
</dbReference>
<reference evidence="1 2" key="1">
    <citation type="journal article" date="2019" name="Genome Biol. Evol.">
        <title>The Rhododendron genome and chromosomal organization provide insight into shared whole-genome duplications across the heath family (Ericaceae).</title>
        <authorList>
            <person name="Soza V.L."/>
            <person name="Lindsley D."/>
            <person name="Waalkes A."/>
            <person name="Ramage E."/>
            <person name="Patwardhan R.P."/>
            <person name="Burton J.N."/>
            <person name="Adey A."/>
            <person name="Kumar A."/>
            <person name="Qiu R."/>
            <person name="Shendure J."/>
            <person name="Hall B."/>
        </authorList>
    </citation>
    <scope>NUCLEOTIDE SEQUENCE [LARGE SCALE GENOMIC DNA]</scope>
    <source>
        <strain evidence="1">RSF 1966-606</strain>
    </source>
</reference>
<sequence>MAISIFSFSHLKLPSLSSSLSNPPLTSTLLSFSFSKCPILSASSSSIAAAASDSVRPSFNEFFSIAENDYADEEEDDHEAARSGSGGASFSEAVELFNGGDYYKCHDVLESLWNDAEDPARTLIHGVLQCAVGFHHLFNKNHKGAMMELGEGLCKLRKMNFEGGPFLRFEQEISAVLDFIYQTQLEFAACTDDFCHALDQSEKSYQLLGGYAAGQLLYRLEIGSSGTRYIVFCPERSNEAGEPPRVKLPTLHASVQHLKEVEYDGIN</sequence>
<dbReference type="SUPFAM" id="SSF140663">
    <property type="entry name" value="TTHA0068-like"/>
    <property type="match status" value="1"/>
</dbReference>
<dbReference type="InterPro" id="IPR023203">
    <property type="entry name" value="TTHA0068_sf"/>
</dbReference>
<organism evidence="1 2">
    <name type="scientific">Rhododendron williamsianum</name>
    <dbReference type="NCBI Taxonomy" id="262921"/>
    <lineage>
        <taxon>Eukaryota</taxon>
        <taxon>Viridiplantae</taxon>
        <taxon>Streptophyta</taxon>
        <taxon>Embryophyta</taxon>
        <taxon>Tracheophyta</taxon>
        <taxon>Spermatophyta</taxon>
        <taxon>Magnoliopsida</taxon>
        <taxon>eudicotyledons</taxon>
        <taxon>Gunneridae</taxon>
        <taxon>Pentapetalae</taxon>
        <taxon>asterids</taxon>
        <taxon>Ericales</taxon>
        <taxon>Ericaceae</taxon>
        <taxon>Ericoideae</taxon>
        <taxon>Rhodoreae</taxon>
        <taxon>Rhododendron</taxon>
    </lineage>
</organism>
<protein>
    <recommendedName>
        <fullName evidence="3">DUF309 domain-containing protein</fullName>
    </recommendedName>
</protein>
<keyword evidence="2" id="KW-1185">Reference proteome</keyword>
<dbReference type="AlphaFoldDB" id="A0A6A4KWA2"/>
<dbReference type="PANTHER" id="PTHR34796:SF1">
    <property type="entry name" value="EXPRESSED PROTEIN"/>
    <property type="match status" value="1"/>
</dbReference>
<accession>A0A6A4KWA2</accession>
<gene>
    <name evidence="1" type="ORF">C3L33_18201</name>
</gene>
<name>A0A6A4KWA2_9ERIC</name>
<evidence type="ECO:0000313" key="2">
    <source>
        <dbReference type="Proteomes" id="UP000428333"/>
    </source>
</evidence>
<evidence type="ECO:0008006" key="3">
    <source>
        <dbReference type="Google" id="ProtNLM"/>
    </source>
</evidence>
<dbReference type="Pfam" id="PF03745">
    <property type="entry name" value="DUF309"/>
    <property type="match status" value="1"/>
</dbReference>
<feature type="non-terminal residue" evidence="1">
    <location>
        <position position="1"/>
    </location>
</feature>
<dbReference type="Proteomes" id="UP000428333">
    <property type="component" value="Linkage Group LG11"/>
</dbReference>
<evidence type="ECO:0000313" key="1">
    <source>
        <dbReference type="EMBL" id="KAE9449895.1"/>
    </source>
</evidence>
<comment type="caution">
    <text evidence="1">The sequence shown here is derived from an EMBL/GenBank/DDBJ whole genome shotgun (WGS) entry which is preliminary data.</text>
</comment>
<dbReference type="EMBL" id="QEFC01003108">
    <property type="protein sequence ID" value="KAE9449895.1"/>
    <property type="molecule type" value="Genomic_DNA"/>
</dbReference>
<dbReference type="PANTHER" id="PTHR34796">
    <property type="entry name" value="EXPRESSED PROTEIN"/>
    <property type="match status" value="1"/>
</dbReference>
<dbReference type="OrthoDB" id="2020115at2759"/>
<dbReference type="InterPro" id="IPR005500">
    <property type="entry name" value="DUF309"/>
</dbReference>